<proteinExistence type="predicted"/>
<comment type="caution">
    <text evidence="1">The sequence shown here is derived from an EMBL/GenBank/DDBJ whole genome shotgun (WGS) entry which is preliminary data.</text>
</comment>
<protein>
    <submittedName>
        <fullName evidence="1">Uncharacterized protein</fullName>
    </submittedName>
</protein>
<dbReference type="AlphaFoldDB" id="A0A8H7UTZ7"/>
<evidence type="ECO:0000313" key="1">
    <source>
        <dbReference type="EMBL" id="KAG2191993.1"/>
    </source>
</evidence>
<keyword evidence="2" id="KW-1185">Reference proteome</keyword>
<dbReference type="PANTHER" id="PTHR10492">
    <property type="match status" value="1"/>
</dbReference>
<reference evidence="1" key="1">
    <citation type="submission" date="2020-12" db="EMBL/GenBank/DDBJ databases">
        <title>Metabolic potential, ecology and presence of endohyphal bacteria is reflected in genomic diversity of Mucoromycotina.</title>
        <authorList>
            <person name="Muszewska A."/>
            <person name="Okrasinska A."/>
            <person name="Steczkiewicz K."/>
            <person name="Drgas O."/>
            <person name="Orlowska M."/>
            <person name="Perlinska-Lenart U."/>
            <person name="Aleksandrzak-Piekarczyk T."/>
            <person name="Szatraj K."/>
            <person name="Zielenkiewicz U."/>
            <person name="Pilsyk S."/>
            <person name="Malc E."/>
            <person name="Mieczkowski P."/>
            <person name="Kruszewska J.S."/>
            <person name="Biernat P."/>
            <person name="Pawlowska J."/>
        </authorList>
    </citation>
    <scope>NUCLEOTIDE SEQUENCE</scope>
    <source>
        <strain evidence="1">WA0000017839</strain>
    </source>
</reference>
<evidence type="ECO:0000313" key="2">
    <source>
        <dbReference type="Proteomes" id="UP000603453"/>
    </source>
</evidence>
<gene>
    <name evidence="1" type="ORF">INT47_006630</name>
</gene>
<organism evidence="1 2">
    <name type="scientific">Mucor saturninus</name>
    <dbReference type="NCBI Taxonomy" id="64648"/>
    <lineage>
        <taxon>Eukaryota</taxon>
        <taxon>Fungi</taxon>
        <taxon>Fungi incertae sedis</taxon>
        <taxon>Mucoromycota</taxon>
        <taxon>Mucoromycotina</taxon>
        <taxon>Mucoromycetes</taxon>
        <taxon>Mucorales</taxon>
        <taxon>Mucorineae</taxon>
        <taxon>Mucoraceae</taxon>
        <taxon>Mucor</taxon>
    </lineage>
</organism>
<name>A0A8H7UTZ7_9FUNG</name>
<accession>A0A8H7UTZ7</accession>
<sequence>MLGQLKINEVITRCCILHNMCIDLGDTGFTDTVHVQDRSAAVPEDEEAPDVGGSSRRITIFEELMRRRSRRARSQHYPIYRRTRDDRSITKANGIALDNIWVVPQNIYLCTKYDAHINVEICNTVSAVKYLYNYVYKGHDRASVQVSSDGQQNSLICQDEINRFIDARYVSAPEAIWRIFGFSLHKEFPAHQRLTIHLPGQEMVYFSEDANCCS</sequence>
<dbReference type="PANTHER" id="PTHR10492:SF57">
    <property type="entry name" value="ATP-DEPENDENT DNA HELICASE"/>
    <property type="match status" value="1"/>
</dbReference>
<dbReference type="EMBL" id="JAEPRD010000329">
    <property type="protein sequence ID" value="KAG2191993.1"/>
    <property type="molecule type" value="Genomic_DNA"/>
</dbReference>
<dbReference type="Proteomes" id="UP000603453">
    <property type="component" value="Unassembled WGS sequence"/>
</dbReference>
<dbReference type="OrthoDB" id="2447728at2759"/>